<comment type="caution">
    <text evidence="2">The sequence shown here is derived from an EMBL/GenBank/DDBJ whole genome shotgun (WGS) entry which is preliminary data.</text>
</comment>
<dbReference type="InterPro" id="IPR009792">
    <property type="entry name" value="TMEM242"/>
</dbReference>
<reference evidence="2 3" key="1">
    <citation type="submission" date="2023-04" db="EMBL/GenBank/DDBJ databases">
        <title>Genome of Basidiobolus ranarum AG-B5.</title>
        <authorList>
            <person name="Stajich J.E."/>
            <person name="Carter-House D."/>
            <person name="Gryganskyi A."/>
        </authorList>
    </citation>
    <scope>NUCLEOTIDE SEQUENCE [LARGE SCALE GENOMIC DNA]</scope>
    <source>
        <strain evidence="2 3">AG-B5</strain>
    </source>
</reference>
<evidence type="ECO:0000256" key="1">
    <source>
        <dbReference type="SAM" id="Phobius"/>
    </source>
</evidence>
<keyword evidence="1" id="KW-0472">Membrane</keyword>
<dbReference type="Pfam" id="PF07096">
    <property type="entry name" value="DUF1358"/>
    <property type="match status" value="1"/>
</dbReference>
<gene>
    <name evidence="2" type="ORF">K7432_012610</name>
</gene>
<keyword evidence="1" id="KW-0812">Transmembrane</keyword>
<dbReference type="Proteomes" id="UP001479436">
    <property type="component" value="Unassembled WGS sequence"/>
</dbReference>
<evidence type="ECO:0000313" key="3">
    <source>
        <dbReference type="Proteomes" id="UP001479436"/>
    </source>
</evidence>
<keyword evidence="3" id="KW-1185">Reference proteome</keyword>
<evidence type="ECO:0000313" key="2">
    <source>
        <dbReference type="EMBL" id="KAK9696156.1"/>
    </source>
</evidence>
<dbReference type="EMBL" id="JASJQH010007996">
    <property type="protein sequence ID" value="KAK9696156.1"/>
    <property type="molecule type" value="Genomic_DNA"/>
</dbReference>
<evidence type="ECO:0008006" key="4">
    <source>
        <dbReference type="Google" id="ProtNLM"/>
    </source>
</evidence>
<feature type="transmembrane region" description="Helical" evidence="1">
    <location>
        <begin position="62"/>
        <end position="86"/>
    </location>
</feature>
<proteinExistence type="predicted"/>
<name>A0ABR2VSJ4_9FUNG</name>
<sequence>MNSEVEERRFLLTVSTIAFVSGITGSMWYSRKKATPTPNLLQQASNNTRAMKDARLFALKTLGLGTMLCLSGAGMLVAGVSTYTGARNLKEFSDFMKENIPGKVRGLRQAILRNEKEIPVEEELSLSIFHEDNDNDQIEQQTTPEQSS</sequence>
<accession>A0ABR2VSJ4</accession>
<keyword evidence="1" id="KW-1133">Transmembrane helix</keyword>
<organism evidence="2 3">
    <name type="scientific">Basidiobolus ranarum</name>
    <dbReference type="NCBI Taxonomy" id="34480"/>
    <lineage>
        <taxon>Eukaryota</taxon>
        <taxon>Fungi</taxon>
        <taxon>Fungi incertae sedis</taxon>
        <taxon>Zoopagomycota</taxon>
        <taxon>Entomophthoromycotina</taxon>
        <taxon>Basidiobolomycetes</taxon>
        <taxon>Basidiobolales</taxon>
        <taxon>Basidiobolaceae</taxon>
        <taxon>Basidiobolus</taxon>
    </lineage>
</organism>
<feature type="transmembrane region" description="Helical" evidence="1">
    <location>
        <begin position="12"/>
        <end position="30"/>
    </location>
</feature>
<protein>
    <recommendedName>
        <fullName evidence="4">Transmembrane protein 242</fullName>
    </recommendedName>
</protein>